<evidence type="ECO:0000313" key="1">
    <source>
        <dbReference type="Proteomes" id="UP000887565"/>
    </source>
</evidence>
<sequence length="146" mass="16897">MIDAAKTKKYSRVSKRCSYCSSENTENVKKKILITGVNFSEQLLRSATGSRRIINADIMIFGGHGFFNERLVEGYTVYDNMVIVFFEISFLKDILYSRNFDTGGHYMWRASTSPRKYLTHPNIGFSRREGLFPTKMQQAPERSKKE</sequence>
<name>A0A915HFH5_ROMCU</name>
<accession>A0A915HFH5</accession>
<dbReference type="WBParaSite" id="nRc.2.0.1.t00039-RA">
    <property type="protein sequence ID" value="nRc.2.0.1.t00039-RA"/>
    <property type="gene ID" value="nRc.2.0.1.g00039"/>
</dbReference>
<organism evidence="1 2">
    <name type="scientific">Romanomermis culicivorax</name>
    <name type="common">Nematode worm</name>
    <dbReference type="NCBI Taxonomy" id="13658"/>
    <lineage>
        <taxon>Eukaryota</taxon>
        <taxon>Metazoa</taxon>
        <taxon>Ecdysozoa</taxon>
        <taxon>Nematoda</taxon>
        <taxon>Enoplea</taxon>
        <taxon>Dorylaimia</taxon>
        <taxon>Mermithida</taxon>
        <taxon>Mermithoidea</taxon>
        <taxon>Mermithidae</taxon>
        <taxon>Romanomermis</taxon>
    </lineage>
</organism>
<evidence type="ECO:0000313" key="2">
    <source>
        <dbReference type="WBParaSite" id="nRc.2.0.1.t00039-RA"/>
    </source>
</evidence>
<dbReference type="Proteomes" id="UP000887565">
    <property type="component" value="Unplaced"/>
</dbReference>
<dbReference type="AlphaFoldDB" id="A0A915HFH5"/>
<reference evidence="2" key="1">
    <citation type="submission" date="2022-11" db="UniProtKB">
        <authorList>
            <consortium name="WormBaseParasite"/>
        </authorList>
    </citation>
    <scope>IDENTIFICATION</scope>
</reference>
<protein>
    <submittedName>
        <fullName evidence="2">Uncharacterized protein</fullName>
    </submittedName>
</protein>
<keyword evidence="1" id="KW-1185">Reference proteome</keyword>
<proteinExistence type="predicted"/>